<dbReference type="Proteomes" id="UP000000639">
    <property type="component" value="Chromosome"/>
</dbReference>
<dbReference type="AlphaFoldDB" id="A1SXI2"/>
<evidence type="ECO:0000313" key="1">
    <source>
        <dbReference type="EMBL" id="ABM04197.1"/>
    </source>
</evidence>
<proteinExistence type="predicted"/>
<dbReference type="KEGG" id="pin:Ping_2466"/>
<dbReference type="RefSeq" id="WP_011770757.1">
    <property type="nucleotide sequence ID" value="NC_008709.1"/>
</dbReference>
<dbReference type="STRING" id="357804.Ping_2466"/>
<evidence type="ECO:0000313" key="2">
    <source>
        <dbReference type="Proteomes" id="UP000000639"/>
    </source>
</evidence>
<dbReference type="HOGENOM" id="CLU_1531302_0_0_6"/>
<dbReference type="OrthoDB" id="7057038at2"/>
<organism evidence="1 2">
    <name type="scientific">Psychromonas ingrahamii (strain DSM 17664 / CCUG 51855 / 37)</name>
    <dbReference type="NCBI Taxonomy" id="357804"/>
    <lineage>
        <taxon>Bacteria</taxon>
        <taxon>Pseudomonadati</taxon>
        <taxon>Pseudomonadota</taxon>
        <taxon>Gammaproteobacteria</taxon>
        <taxon>Alteromonadales</taxon>
        <taxon>Psychromonadaceae</taxon>
        <taxon>Psychromonas</taxon>
    </lineage>
</organism>
<reference evidence="1 2" key="1">
    <citation type="submission" date="2007-01" db="EMBL/GenBank/DDBJ databases">
        <title>Complete sequence of Psychromonas ingrahamii 37.</title>
        <authorList>
            <consortium name="US DOE Joint Genome Institute"/>
            <person name="Copeland A."/>
            <person name="Lucas S."/>
            <person name="Lapidus A."/>
            <person name="Barry K."/>
            <person name="Detter J.C."/>
            <person name="Glavina del Rio T."/>
            <person name="Hammon N."/>
            <person name="Israni S."/>
            <person name="Dalin E."/>
            <person name="Tice H."/>
            <person name="Pitluck S."/>
            <person name="Thompson L.S."/>
            <person name="Brettin T."/>
            <person name="Bruce D."/>
            <person name="Han C."/>
            <person name="Tapia R."/>
            <person name="Schmutz J."/>
            <person name="Larimer F."/>
            <person name="Land M."/>
            <person name="Hauser L."/>
            <person name="Kyrpides N."/>
            <person name="Ivanova N."/>
            <person name="Staley J."/>
            <person name="Richardson P."/>
        </authorList>
    </citation>
    <scope>NUCLEOTIDE SEQUENCE [LARGE SCALE GENOMIC DNA]</scope>
    <source>
        <strain evidence="1 2">37</strain>
    </source>
</reference>
<accession>A1SXI2</accession>
<gene>
    <name evidence="1" type="ordered locus">Ping_2466</name>
</gene>
<protein>
    <submittedName>
        <fullName evidence="1">Uncharacterized protein</fullName>
    </submittedName>
</protein>
<name>A1SXI2_PSYIN</name>
<dbReference type="EMBL" id="CP000510">
    <property type="protein sequence ID" value="ABM04197.1"/>
    <property type="molecule type" value="Genomic_DNA"/>
</dbReference>
<keyword evidence="2" id="KW-1185">Reference proteome</keyword>
<sequence>MFIKLSPSNTVLPLTFEDDLNTQQEAELLAQCPTIDLTQVSSKEQVTQHLIDLFAYYFQLPTELINEQSDIVNDIERYVWARDLGVTFEDVTYGRIFCGNDNEGNLTGGIEDRGIMIATMYMTDFPDLIGIKVIDDRQNATFEAEDDEFGSYYDCNTVNELSTLVFSVCKKLNAA</sequence>